<dbReference type="AlphaFoldDB" id="A0AAN7C0A5"/>
<sequence length="71" mass="8183">EAEAMHQRAPQGYEKALGRDHTSTLRTVHNLGALYSDQGRPRRKRCGTGAEQRRLQDQKTRSTVSLLFFLW</sequence>
<feature type="region of interest" description="Disordered" evidence="1">
    <location>
        <begin position="1"/>
        <end position="57"/>
    </location>
</feature>
<dbReference type="EMBL" id="MU860816">
    <property type="protein sequence ID" value="KAK4232855.1"/>
    <property type="molecule type" value="Genomic_DNA"/>
</dbReference>
<protein>
    <submittedName>
        <fullName evidence="2">Uncharacterized protein</fullName>
    </submittedName>
</protein>
<evidence type="ECO:0000256" key="1">
    <source>
        <dbReference type="SAM" id="MobiDB-lite"/>
    </source>
</evidence>
<dbReference type="InterPro" id="IPR011990">
    <property type="entry name" value="TPR-like_helical_dom_sf"/>
</dbReference>
<dbReference type="Proteomes" id="UP001303760">
    <property type="component" value="Unassembled WGS sequence"/>
</dbReference>
<reference evidence="2" key="2">
    <citation type="submission" date="2023-05" db="EMBL/GenBank/DDBJ databases">
        <authorList>
            <consortium name="Lawrence Berkeley National Laboratory"/>
            <person name="Steindorff A."/>
            <person name="Hensen N."/>
            <person name="Bonometti L."/>
            <person name="Westerberg I."/>
            <person name="Brannstrom I.O."/>
            <person name="Guillou S."/>
            <person name="Cros-Aarteil S."/>
            <person name="Calhoun S."/>
            <person name="Haridas S."/>
            <person name="Kuo A."/>
            <person name="Mondo S."/>
            <person name="Pangilinan J."/>
            <person name="Riley R."/>
            <person name="Labutti K."/>
            <person name="Andreopoulos B."/>
            <person name="Lipzen A."/>
            <person name="Chen C."/>
            <person name="Yanf M."/>
            <person name="Daum C."/>
            <person name="Ng V."/>
            <person name="Clum A."/>
            <person name="Ohm R."/>
            <person name="Martin F."/>
            <person name="Silar P."/>
            <person name="Natvig D."/>
            <person name="Lalanne C."/>
            <person name="Gautier V."/>
            <person name="Ament-Velasquez S.L."/>
            <person name="Kruys A."/>
            <person name="Hutchinson M.I."/>
            <person name="Powell A.J."/>
            <person name="Barry K."/>
            <person name="Miller A.N."/>
            <person name="Grigoriev I.V."/>
            <person name="Debuchy R."/>
            <person name="Gladieux P."/>
            <person name="Thoren M.H."/>
            <person name="Johannesson H."/>
        </authorList>
    </citation>
    <scope>NUCLEOTIDE SEQUENCE</scope>
    <source>
        <strain evidence="2">CBS 532.94</strain>
    </source>
</reference>
<proteinExistence type="predicted"/>
<accession>A0AAN7C0A5</accession>
<name>A0AAN7C0A5_9PEZI</name>
<evidence type="ECO:0000313" key="2">
    <source>
        <dbReference type="EMBL" id="KAK4232855.1"/>
    </source>
</evidence>
<gene>
    <name evidence="2" type="ORF">C8A03DRAFT_19946</name>
</gene>
<evidence type="ECO:0000313" key="3">
    <source>
        <dbReference type="Proteomes" id="UP001303760"/>
    </source>
</evidence>
<dbReference type="Pfam" id="PF13374">
    <property type="entry name" value="TPR_10"/>
    <property type="match status" value="1"/>
</dbReference>
<organism evidence="2 3">
    <name type="scientific">Achaetomium macrosporum</name>
    <dbReference type="NCBI Taxonomy" id="79813"/>
    <lineage>
        <taxon>Eukaryota</taxon>
        <taxon>Fungi</taxon>
        <taxon>Dikarya</taxon>
        <taxon>Ascomycota</taxon>
        <taxon>Pezizomycotina</taxon>
        <taxon>Sordariomycetes</taxon>
        <taxon>Sordariomycetidae</taxon>
        <taxon>Sordariales</taxon>
        <taxon>Chaetomiaceae</taxon>
        <taxon>Achaetomium</taxon>
    </lineage>
</organism>
<comment type="caution">
    <text evidence="2">The sequence shown here is derived from an EMBL/GenBank/DDBJ whole genome shotgun (WGS) entry which is preliminary data.</text>
</comment>
<feature type="non-terminal residue" evidence="2">
    <location>
        <position position="1"/>
    </location>
</feature>
<dbReference type="Gene3D" id="1.25.40.10">
    <property type="entry name" value="Tetratricopeptide repeat domain"/>
    <property type="match status" value="1"/>
</dbReference>
<reference evidence="2" key="1">
    <citation type="journal article" date="2023" name="Mol. Phylogenet. Evol.">
        <title>Genome-scale phylogeny and comparative genomics of the fungal order Sordariales.</title>
        <authorList>
            <person name="Hensen N."/>
            <person name="Bonometti L."/>
            <person name="Westerberg I."/>
            <person name="Brannstrom I.O."/>
            <person name="Guillou S."/>
            <person name="Cros-Aarteil S."/>
            <person name="Calhoun S."/>
            <person name="Haridas S."/>
            <person name="Kuo A."/>
            <person name="Mondo S."/>
            <person name="Pangilinan J."/>
            <person name="Riley R."/>
            <person name="LaButti K."/>
            <person name="Andreopoulos B."/>
            <person name="Lipzen A."/>
            <person name="Chen C."/>
            <person name="Yan M."/>
            <person name="Daum C."/>
            <person name="Ng V."/>
            <person name="Clum A."/>
            <person name="Steindorff A."/>
            <person name="Ohm R.A."/>
            <person name="Martin F."/>
            <person name="Silar P."/>
            <person name="Natvig D.O."/>
            <person name="Lalanne C."/>
            <person name="Gautier V."/>
            <person name="Ament-Velasquez S.L."/>
            <person name="Kruys A."/>
            <person name="Hutchinson M.I."/>
            <person name="Powell A.J."/>
            <person name="Barry K."/>
            <person name="Miller A.N."/>
            <person name="Grigoriev I.V."/>
            <person name="Debuchy R."/>
            <person name="Gladieux P."/>
            <person name="Hiltunen Thoren M."/>
            <person name="Johannesson H."/>
        </authorList>
    </citation>
    <scope>NUCLEOTIDE SEQUENCE</scope>
    <source>
        <strain evidence="2">CBS 532.94</strain>
    </source>
</reference>
<keyword evidence="3" id="KW-1185">Reference proteome</keyword>